<dbReference type="CDD" id="cd03137">
    <property type="entry name" value="GATase1_AraC_1"/>
    <property type="match status" value="1"/>
</dbReference>
<dbReference type="Pfam" id="PF12833">
    <property type="entry name" value="HTH_18"/>
    <property type="match status" value="1"/>
</dbReference>
<evidence type="ECO:0000256" key="1">
    <source>
        <dbReference type="ARBA" id="ARBA00023015"/>
    </source>
</evidence>
<feature type="domain" description="HTH araC/xylS-type" evidence="3">
    <location>
        <begin position="215"/>
        <end position="313"/>
    </location>
</feature>
<keyword evidence="4" id="KW-0238">DNA-binding</keyword>
<dbReference type="PROSITE" id="PS01124">
    <property type="entry name" value="HTH_ARAC_FAMILY_2"/>
    <property type="match status" value="1"/>
</dbReference>
<evidence type="ECO:0000313" key="5">
    <source>
        <dbReference type="Proteomes" id="UP000028252"/>
    </source>
</evidence>
<dbReference type="GO" id="GO:0003700">
    <property type="term" value="F:DNA-binding transcription factor activity"/>
    <property type="evidence" value="ECO:0007669"/>
    <property type="project" value="InterPro"/>
</dbReference>
<dbReference type="SUPFAM" id="SSF46689">
    <property type="entry name" value="Homeodomain-like"/>
    <property type="match status" value="2"/>
</dbReference>
<proteinExistence type="predicted"/>
<organism evidence="4 5">
    <name type="scientific">Marinobacterium lacunae</name>
    <dbReference type="NCBI Taxonomy" id="1232683"/>
    <lineage>
        <taxon>Bacteria</taxon>
        <taxon>Pseudomonadati</taxon>
        <taxon>Pseudomonadota</taxon>
        <taxon>Gammaproteobacteria</taxon>
        <taxon>Oceanospirillales</taxon>
        <taxon>Oceanospirillaceae</taxon>
        <taxon>Marinobacterium</taxon>
    </lineage>
</organism>
<keyword evidence="2" id="KW-0804">Transcription</keyword>
<reference evidence="4 5" key="1">
    <citation type="submission" date="2014-04" db="EMBL/GenBank/DDBJ databases">
        <title>Marinobacterium kochiensis sp. nov., isolated from sediment sample collected from Kochi backwaters in Kerala, India.</title>
        <authorList>
            <person name="Singh A."/>
            <person name="Pinnaka A.K."/>
        </authorList>
    </citation>
    <scope>NUCLEOTIDE SEQUENCE [LARGE SCALE GENOMIC DNA]</scope>
    <source>
        <strain evidence="4 5">AK27</strain>
    </source>
</reference>
<dbReference type="OrthoDB" id="9803764at2"/>
<evidence type="ECO:0000259" key="3">
    <source>
        <dbReference type="PROSITE" id="PS01124"/>
    </source>
</evidence>
<comment type="caution">
    <text evidence="4">The sequence shown here is derived from an EMBL/GenBank/DDBJ whole genome shotgun (WGS) entry which is preliminary data.</text>
</comment>
<dbReference type="PANTHER" id="PTHR43130">
    <property type="entry name" value="ARAC-FAMILY TRANSCRIPTIONAL REGULATOR"/>
    <property type="match status" value="1"/>
</dbReference>
<evidence type="ECO:0000256" key="2">
    <source>
        <dbReference type="ARBA" id="ARBA00023163"/>
    </source>
</evidence>
<dbReference type="STRING" id="1232683.ADIMK_3460"/>
<dbReference type="Gene3D" id="3.40.50.880">
    <property type="match status" value="1"/>
</dbReference>
<dbReference type="Gene3D" id="1.10.10.60">
    <property type="entry name" value="Homeodomain-like"/>
    <property type="match status" value="1"/>
</dbReference>
<evidence type="ECO:0000313" key="4">
    <source>
        <dbReference type="EMBL" id="KEA62320.1"/>
    </source>
</evidence>
<dbReference type="InterPro" id="IPR002818">
    <property type="entry name" value="DJ-1/PfpI"/>
</dbReference>
<dbReference type="InterPro" id="IPR052158">
    <property type="entry name" value="INH-QAR"/>
</dbReference>
<dbReference type="RefSeq" id="WP_036190873.1">
    <property type="nucleotide sequence ID" value="NZ_JMQN01000050.1"/>
</dbReference>
<dbReference type="AlphaFoldDB" id="A0A081FUW5"/>
<dbReference type="InterPro" id="IPR029062">
    <property type="entry name" value="Class_I_gatase-like"/>
</dbReference>
<dbReference type="PANTHER" id="PTHR43130:SF3">
    <property type="entry name" value="HTH-TYPE TRANSCRIPTIONAL REGULATOR RV1931C"/>
    <property type="match status" value="1"/>
</dbReference>
<dbReference type="Pfam" id="PF01965">
    <property type="entry name" value="DJ-1_PfpI"/>
    <property type="match status" value="1"/>
</dbReference>
<dbReference type="eggNOG" id="COG4977">
    <property type="taxonomic scope" value="Bacteria"/>
</dbReference>
<dbReference type="SMART" id="SM00342">
    <property type="entry name" value="HTH_ARAC"/>
    <property type="match status" value="1"/>
</dbReference>
<dbReference type="PATRIC" id="fig|1232683.4.peg.3404"/>
<keyword evidence="5" id="KW-1185">Reference proteome</keyword>
<dbReference type="Proteomes" id="UP000028252">
    <property type="component" value="Unassembled WGS sequence"/>
</dbReference>
<dbReference type="InterPro" id="IPR018060">
    <property type="entry name" value="HTH_AraC"/>
</dbReference>
<dbReference type="EMBL" id="JMQN01000050">
    <property type="protein sequence ID" value="KEA62320.1"/>
    <property type="molecule type" value="Genomic_DNA"/>
</dbReference>
<protein>
    <submittedName>
        <fullName evidence="4">Transcriptional regulator containing an amidase domain and an AraC-type DNA-binding HTH domain</fullName>
    </submittedName>
</protein>
<dbReference type="InterPro" id="IPR009057">
    <property type="entry name" value="Homeodomain-like_sf"/>
</dbReference>
<sequence length="318" mass="35073">MSDTVRVVVVAFNRISAFHLSVPGVVFGEIRSEPTCFELCVCSPEGRRLDTNAGYAIVVDHGLEAVESADIVIVPSWRDPAECAPQELLDALNAAHKRGGTVVGLCLGAYVLAQAGLLDGRQATTHWAYCEDFSRQYPDVQLNPDVLYIDDDRVVTSAGTAAGIDCCLNMLRERQGAEVANQVARRLVVPPHRQGGQAQFIEQPVAVKSHRSGLSDLLDWVRANLHQKHTLDSLAQRVHMSRRTFTRVFQKTTGSSVGQWLLAERLQHSQRLLESSDLPVEQVAERVGFGSAVVMRQHFKKALGVAPNQWRRAFKGET</sequence>
<keyword evidence="1" id="KW-0805">Transcription regulation</keyword>
<gene>
    <name evidence="4" type="ORF">ADIMK_3460</name>
</gene>
<accession>A0A081FUW5</accession>
<dbReference type="SUPFAM" id="SSF52317">
    <property type="entry name" value="Class I glutamine amidotransferase-like"/>
    <property type="match status" value="1"/>
</dbReference>
<dbReference type="GO" id="GO:0043565">
    <property type="term" value="F:sequence-specific DNA binding"/>
    <property type="evidence" value="ECO:0007669"/>
    <property type="project" value="InterPro"/>
</dbReference>
<name>A0A081FUW5_9GAMM</name>